<organism evidence="2 3">
    <name type="scientific">Pendulispora brunnea</name>
    <dbReference type="NCBI Taxonomy" id="2905690"/>
    <lineage>
        <taxon>Bacteria</taxon>
        <taxon>Pseudomonadati</taxon>
        <taxon>Myxococcota</taxon>
        <taxon>Myxococcia</taxon>
        <taxon>Myxococcales</taxon>
        <taxon>Sorangiineae</taxon>
        <taxon>Pendulisporaceae</taxon>
        <taxon>Pendulispora</taxon>
    </lineage>
</organism>
<proteinExistence type="predicted"/>
<keyword evidence="3" id="KW-1185">Reference proteome</keyword>
<dbReference type="Proteomes" id="UP001379533">
    <property type="component" value="Chromosome"/>
</dbReference>
<accession>A0ABZ2K227</accession>
<sequence>MELELSIIFPALNEAQNLHRYSSEVFPVLDGLGVPYEVLIVDDGSSDDTVTVAQSLGARVRVVSHERNLGLGAALRTGFRHARGRLLITMDSDLTFAPTLIPELLERYRRGDVDTVLGSPKLAGYGSEIPSYRIVISQLATFVYSLLLQSHVTAVSPIFRLYQRADLEALELTAAGFDINAEILFGLLRSGKRVVEIPAPLTARIHGASNLQYRREILRHCRLVMKMLTWRIASLAGSRR</sequence>
<reference evidence="2 3" key="1">
    <citation type="submission" date="2021-12" db="EMBL/GenBank/DDBJ databases">
        <title>Discovery of the Pendulisporaceae a myxobacterial family with distinct sporulation behavior and unique specialized metabolism.</title>
        <authorList>
            <person name="Garcia R."/>
            <person name="Popoff A."/>
            <person name="Bader C.D."/>
            <person name="Loehr J."/>
            <person name="Walesch S."/>
            <person name="Walt C."/>
            <person name="Boldt J."/>
            <person name="Bunk B."/>
            <person name="Haeckl F.J.F.P.J."/>
            <person name="Gunesch A.P."/>
            <person name="Birkelbach J."/>
            <person name="Nuebel U."/>
            <person name="Pietschmann T."/>
            <person name="Bach T."/>
            <person name="Mueller R."/>
        </authorList>
    </citation>
    <scope>NUCLEOTIDE SEQUENCE [LARGE SCALE GENOMIC DNA]</scope>
    <source>
        <strain evidence="2 3">MSr12523</strain>
    </source>
</reference>
<dbReference type="RefSeq" id="WP_394842235.1">
    <property type="nucleotide sequence ID" value="NZ_CP089982.1"/>
</dbReference>
<evidence type="ECO:0000313" key="3">
    <source>
        <dbReference type="Proteomes" id="UP001379533"/>
    </source>
</evidence>
<dbReference type="EMBL" id="CP089982">
    <property type="protein sequence ID" value="WXA91615.1"/>
    <property type="molecule type" value="Genomic_DNA"/>
</dbReference>
<dbReference type="PANTHER" id="PTHR48090">
    <property type="entry name" value="UNDECAPRENYL-PHOSPHATE 4-DEOXY-4-FORMAMIDO-L-ARABINOSE TRANSFERASE-RELATED"/>
    <property type="match status" value="1"/>
</dbReference>
<name>A0ABZ2K227_9BACT</name>
<feature type="domain" description="Glycosyltransferase 2-like" evidence="1">
    <location>
        <begin position="6"/>
        <end position="169"/>
    </location>
</feature>
<dbReference type="CDD" id="cd04179">
    <property type="entry name" value="DPM_DPG-synthase_like"/>
    <property type="match status" value="1"/>
</dbReference>
<dbReference type="Gene3D" id="3.90.550.10">
    <property type="entry name" value="Spore Coat Polysaccharide Biosynthesis Protein SpsA, Chain A"/>
    <property type="match status" value="1"/>
</dbReference>
<dbReference type="InterPro" id="IPR050256">
    <property type="entry name" value="Glycosyltransferase_2"/>
</dbReference>
<evidence type="ECO:0000313" key="2">
    <source>
        <dbReference type="EMBL" id="WXA91615.1"/>
    </source>
</evidence>
<dbReference type="PANTHER" id="PTHR48090:SF7">
    <property type="entry name" value="RFBJ PROTEIN"/>
    <property type="match status" value="1"/>
</dbReference>
<gene>
    <name evidence="2" type="ORF">LZC95_34790</name>
</gene>
<dbReference type="InterPro" id="IPR001173">
    <property type="entry name" value="Glyco_trans_2-like"/>
</dbReference>
<evidence type="ECO:0000259" key="1">
    <source>
        <dbReference type="Pfam" id="PF00535"/>
    </source>
</evidence>
<protein>
    <submittedName>
        <fullName evidence="2">Glycosyltransferase family 2 protein</fullName>
    </submittedName>
</protein>
<dbReference type="Pfam" id="PF00535">
    <property type="entry name" value="Glycos_transf_2"/>
    <property type="match status" value="1"/>
</dbReference>
<dbReference type="SUPFAM" id="SSF53448">
    <property type="entry name" value="Nucleotide-diphospho-sugar transferases"/>
    <property type="match status" value="1"/>
</dbReference>
<dbReference type="InterPro" id="IPR029044">
    <property type="entry name" value="Nucleotide-diphossugar_trans"/>
</dbReference>